<organism evidence="1 2">
    <name type="scientific">Astrephomene gubernaculifera</name>
    <dbReference type="NCBI Taxonomy" id="47775"/>
    <lineage>
        <taxon>Eukaryota</taxon>
        <taxon>Viridiplantae</taxon>
        <taxon>Chlorophyta</taxon>
        <taxon>core chlorophytes</taxon>
        <taxon>Chlorophyceae</taxon>
        <taxon>CS clade</taxon>
        <taxon>Chlamydomonadales</taxon>
        <taxon>Astrephomenaceae</taxon>
        <taxon>Astrephomene</taxon>
    </lineage>
</organism>
<gene>
    <name evidence="1" type="ORF">Agub_g4429</name>
</gene>
<name>A0AAD3DMK7_9CHLO</name>
<comment type="caution">
    <text evidence="1">The sequence shown here is derived from an EMBL/GenBank/DDBJ whole genome shotgun (WGS) entry which is preliminary data.</text>
</comment>
<dbReference type="AlphaFoldDB" id="A0AAD3DMK7"/>
<feature type="non-terminal residue" evidence="1">
    <location>
        <position position="118"/>
    </location>
</feature>
<evidence type="ECO:0000313" key="2">
    <source>
        <dbReference type="Proteomes" id="UP001054857"/>
    </source>
</evidence>
<sequence length="118" mass="11690">AAFAAAGHFNGPLCGAIANRTEALARTAARPTRSSRAQKDPAAVAAAALSELLAVLQSLARLGFHNEAALAAAVPAVAATLPALPPQAIVAALEAYGMSGVPPLGLMSALAGELVERL</sequence>
<dbReference type="Proteomes" id="UP001054857">
    <property type="component" value="Unassembled WGS sequence"/>
</dbReference>
<feature type="non-terminal residue" evidence="1">
    <location>
        <position position="1"/>
    </location>
</feature>
<reference evidence="1 2" key="1">
    <citation type="journal article" date="2021" name="Sci. Rep.">
        <title>Genome sequencing of the multicellular alga Astrephomene provides insights into convergent evolution of germ-soma differentiation.</title>
        <authorList>
            <person name="Yamashita S."/>
            <person name="Yamamoto K."/>
            <person name="Matsuzaki R."/>
            <person name="Suzuki S."/>
            <person name="Yamaguchi H."/>
            <person name="Hirooka S."/>
            <person name="Minakuchi Y."/>
            <person name="Miyagishima S."/>
            <person name="Kawachi M."/>
            <person name="Toyoda A."/>
            <person name="Nozaki H."/>
        </authorList>
    </citation>
    <scope>NUCLEOTIDE SEQUENCE [LARGE SCALE GENOMIC DNA]</scope>
    <source>
        <strain evidence="1 2">NIES-4017</strain>
    </source>
</reference>
<protein>
    <submittedName>
        <fullName evidence="1">Uncharacterized protein</fullName>
    </submittedName>
</protein>
<proteinExistence type="predicted"/>
<accession>A0AAD3DMK7</accession>
<keyword evidence="2" id="KW-1185">Reference proteome</keyword>
<evidence type="ECO:0000313" key="1">
    <source>
        <dbReference type="EMBL" id="GFR43358.1"/>
    </source>
</evidence>
<dbReference type="EMBL" id="BMAR01000005">
    <property type="protein sequence ID" value="GFR43358.1"/>
    <property type="molecule type" value="Genomic_DNA"/>
</dbReference>